<accession>A0A328AYT9</accession>
<evidence type="ECO:0000313" key="2">
    <source>
        <dbReference type="EMBL" id="RAK58846.1"/>
    </source>
</evidence>
<dbReference type="AlphaFoldDB" id="A0A328AYT9"/>
<evidence type="ECO:0000313" key="3">
    <source>
        <dbReference type="Proteomes" id="UP000249842"/>
    </source>
</evidence>
<proteinExistence type="predicted"/>
<keyword evidence="1" id="KW-0732">Signal</keyword>
<dbReference type="RefSeq" id="WP_111456139.1">
    <property type="nucleotide sequence ID" value="NZ_QFYP01000001.1"/>
</dbReference>
<keyword evidence="3" id="KW-1185">Reference proteome</keyword>
<feature type="chain" id="PRO_5016259798" evidence="1">
    <location>
        <begin position="31"/>
        <end position="104"/>
    </location>
</feature>
<dbReference type="EMBL" id="QFYP01000001">
    <property type="protein sequence ID" value="RAK58846.1"/>
    <property type="molecule type" value="Genomic_DNA"/>
</dbReference>
<dbReference type="InterPro" id="IPR030972">
    <property type="entry name" value="UrcA_uranyl"/>
</dbReference>
<sequence length="104" mass="10823">MSNFAARIAGLATLALAALPMVALTTAAHAAPIRVHVADLDLATAAGKATADRRIQSVANQMCSDERNLSVLARCRAAVVAEGRDKLVILQQARLAKASTFAAR</sequence>
<name>A0A328AYT9_9CAUL</name>
<dbReference type="Proteomes" id="UP000249842">
    <property type="component" value="Unassembled WGS sequence"/>
</dbReference>
<comment type="caution">
    <text evidence="2">The sequence shown here is derived from an EMBL/GenBank/DDBJ whole genome shotgun (WGS) entry which is preliminary data.</text>
</comment>
<feature type="signal peptide" evidence="1">
    <location>
        <begin position="1"/>
        <end position="30"/>
    </location>
</feature>
<organism evidence="2 3">
    <name type="scientific">Phenylobacterium hankyongense</name>
    <dbReference type="NCBI Taxonomy" id="1813876"/>
    <lineage>
        <taxon>Bacteria</taxon>
        <taxon>Pseudomonadati</taxon>
        <taxon>Pseudomonadota</taxon>
        <taxon>Alphaproteobacteria</taxon>
        <taxon>Caulobacterales</taxon>
        <taxon>Caulobacteraceae</taxon>
        <taxon>Phenylobacterium</taxon>
    </lineage>
</organism>
<evidence type="ECO:0000256" key="1">
    <source>
        <dbReference type="SAM" id="SignalP"/>
    </source>
</evidence>
<dbReference type="NCBIfam" id="TIGR04433">
    <property type="entry name" value="UrcA_uranyl"/>
    <property type="match status" value="1"/>
</dbReference>
<gene>
    <name evidence="2" type="ORF">DJ021_03040</name>
</gene>
<reference evidence="3" key="1">
    <citation type="submission" date="2018-05" db="EMBL/GenBank/DDBJ databases">
        <authorList>
            <person name="Li X."/>
        </authorList>
    </citation>
    <scope>NUCLEOTIDE SEQUENCE [LARGE SCALE GENOMIC DNA]</scope>
    <source>
        <strain evidence="3">HKS-05</strain>
    </source>
</reference>
<protein>
    <submittedName>
        <fullName evidence="2">UrcA family protein</fullName>
    </submittedName>
</protein>